<evidence type="ECO:0000259" key="11">
    <source>
        <dbReference type="Pfam" id="PF02852"/>
    </source>
</evidence>
<feature type="binding site" evidence="8">
    <location>
        <begin position="139"/>
        <end position="141"/>
    </location>
    <ligand>
        <name>FAD</name>
        <dbReference type="ChEBI" id="CHEBI:57692"/>
    </ligand>
</feature>
<gene>
    <name evidence="13" type="ORF">RradSPS_2030</name>
    <name evidence="14" type="ORF">SIL72_11865</name>
</gene>
<dbReference type="Pfam" id="PF07992">
    <property type="entry name" value="Pyr_redox_2"/>
    <property type="match status" value="1"/>
</dbReference>
<dbReference type="Proteomes" id="UP001281130">
    <property type="component" value="Unassembled WGS sequence"/>
</dbReference>
<keyword evidence="8" id="KW-0547">Nucleotide-binding</keyword>
<keyword evidence="7 10" id="KW-0676">Redox-active center</keyword>
<dbReference type="FunFam" id="3.30.390.30:FF:000001">
    <property type="entry name" value="Dihydrolipoyl dehydrogenase"/>
    <property type="match status" value="1"/>
</dbReference>
<evidence type="ECO:0000259" key="12">
    <source>
        <dbReference type="Pfam" id="PF07992"/>
    </source>
</evidence>
<dbReference type="InterPro" id="IPR023753">
    <property type="entry name" value="FAD/NAD-binding_dom"/>
</dbReference>
<keyword evidence="2 10" id="KW-0285">Flavoprotein</keyword>
<dbReference type="InterPro" id="IPR016156">
    <property type="entry name" value="FAD/NAD-linked_Rdtase_dimer_sf"/>
</dbReference>
<evidence type="ECO:0000256" key="1">
    <source>
        <dbReference type="ARBA" id="ARBA00007532"/>
    </source>
</evidence>
<feature type="binding site" evidence="8">
    <location>
        <position position="307"/>
    </location>
    <ligand>
        <name>FAD</name>
        <dbReference type="ChEBI" id="CHEBI:57692"/>
    </ligand>
</feature>
<feature type="disulfide bond" description="Redox-active" evidence="9">
    <location>
        <begin position="41"/>
        <end position="46"/>
    </location>
</feature>
<dbReference type="HOGENOM" id="CLU_016755_1_0_11"/>
<dbReference type="EMBL" id="JAWXXX010000001">
    <property type="protein sequence ID" value="MDX5894717.1"/>
    <property type="molecule type" value="Genomic_DNA"/>
</dbReference>
<evidence type="ECO:0000256" key="2">
    <source>
        <dbReference type="ARBA" id="ARBA00022630"/>
    </source>
</evidence>
<evidence type="ECO:0000313" key="15">
    <source>
        <dbReference type="Proteomes" id="UP000025229"/>
    </source>
</evidence>
<comment type="similarity">
    <text evidence="1 10">Belongs to the class-I pyridine nucleotide-disulfide oxidoreductase family.</text>
</comment>
<dbReference type="PRINTS" id="PR00411">
    <property type="entry name" value="PNDRDTASEI"/>
</dbReference>
<dbReference type="InterPro" id="IPR036188">
    <property type="entry name" value="FAD/NAD-bd_sf"/>
</dbReference>
<evidence type="ECO:0000256" key="4">
    <source>
        <dbReference type="ARBA" id="ARBA00022857"/>
    </source>
</evidence>
<reference evidence="14" key="2">
    <citation type="submission" date="2023-11" db="EMBL/GenBank/DDBJ databases">
        <title>MicrobeMod: A computational toolkit for identifying prokaryotic methylation and restriction-modification with nanopore sequencing.</title>
        <authorList>
            <person name="Crits-Christoph A."/>
            <person name="Kang S.C."/>
            <person name="Lee H."/>
            <person name="Ostrov N."/>
        </authorList>
    </citation>
    <scope>NUCLEOTIDE SEQUENCE</scope>
    <source>
        <strain evidence="14">ATCC 51242</strain>
    </source>
</reference>
<organism evidence="13 15">
    <name type="scientific">Rubrobacter radiotolerans</name>
    <name type="common">Arthrobacter radiotolerans</name>
    <dbReference type="NCBI Taxonomy" id="42256"/>
    <lineage>
        <taxon>Bacteria</taxon>
        <taxon>Bacillati</taxon>
        <taxon>Actinomycetota</taxon>
        <taxon>Rubrobacteria</taxon>
        <taxon>Rubrobacterales</taxon>
        <taxon>Rubrobacteraceae</taxon>
        <taxon>Rubrobacter</taxon>
    </lineage>
</organism>
<dbReference type="KEGG" id="rrd:RradSPS_2030"/>
<dbReference type="GO" id="GO:0016668">
    <property type="term" value="F:oxidoreductase activity, acting on a sulfur group of donors, NAD(P) as acceptor"/>
    <property type="evidence" value="ECO:0007669"/>
    <property type="project" value="InterPro"/>
</dbReference>
<dbReference type="PANTHER" id="PTHR43014:SF2">
    <property type="entry name" value="MERCURIC REDUCTASE"/>
    <property type="match status" value="1"/>
</dbReference>
<feature type="domain" description="Pyridine nucleotide-disulphide oxidoreductase dimerisation" evidence="11">
    <location>
        <begin position="342"/>
        <end position="449"/>
    </location>
</feature>
<evidence type="ECO:0000256" key="3">
    <source>
        <dbReference type="ARBA" id="ARBA00022827"/>
    </source>
</evidence>
<feature type="domain" description="FAD/NAD(P)-binding" evidence="12">
    <location>
        <begin position="4"/>
        <end position="319"/>
    </location>
</feature>
<dbReference type="PATRIC" id="fig|42256.3.peg.2068"/>
<evidence type="ECO:0000256" key="9">
    <source>
        <dbReference type="PIRSR" id="PIRSR000350-4"/>
    </source>
</evidence>
<dbReference type="SUPFAM" id="SSF55424">
    <property type="entry name" value="FAD/NAD-linked reductases, dimerisation (C-terminal) domain"/>
    <property type="match status" value="1"/>
</dbReference>
<dbReference type="Pfam" id="PF02852">
    <property type="entry name" value="Pyr_redox_dim"/>
    <property type="match status" value="1"/>
</dbReference>
<feature type="binding site" evidence="8">
    <location>
        <begin position="176"/>
        <end position="183"/>
    </location>
    <ligand>
        <name>NAD(+)</name>
        <dbReference type="ChEBI" id="CHEBI:57540"/>
    </ligand>
</feature>
<dbReference type="GO" id="GO:0003955">
    <property type="term" value="F:NAD(P)H dehydrogenase (quinone) activity"/>
    <property type="evidence" value="ECO:0007669"/>
    <property type="project" value="TreeGrafter"/>
</dbReference>
<feature type="binding site" evidence="8">
    <location>
        <position position="267"/>
    </location>
    <ligand>
        <name>NAD(+)</name>
        <dbReference type="ChEBI" id="CHEBI:57540"/>
    </ligand>
</feature>
<dbReference type="OrthoDB" id="9800167at2"/>
<dbReference type="PROSITE" id="PS00837">
    <property type="entry name" value="ALADH_PNT_2"/>
    <property type="match status" value="1"/>
</dbReference>
<evidence type="ECO:0000313" key="14">
    <source>
        <dbReference type="EMBL" id="MDX5894717.1"/>
    </source>
</evidence>
<dbReference type="PROSITE" id="PS00076">
    <property type="entry name" value="PYRIDINE_REDOX_1"/>
    <property type="match status" value="1"/>
</dbReference>
<protein>
    <submittedName>
        <fullName evidence="14">FAD-dependent oxidoreductase</fullName>
    </submittedName>
    <submittedName>
        <fullName evidence="13">Pyruvate/2-oxoglutarate dehydrogenase complex dihydrolipoamide dehydrogenase (E3) component</fullName>
    </submittedName>
</protein>
<keyword evidence="15" id="KW-1185">Reference proteome</keyword>
<keyword evidence="8" id="KW-0520">NAD</keyword>
<dbReference type="PANTHER" id="PTHR43014">
    <property type="entry name" value="MERCURIC REDUCTASE"/>
    <property type="match status" value="1"/>
</dbReference>
<dbReference type="PIRSF" id="PIRSF000350">
    <property type="entry name" value="Mercury_reductase_MerA"/>
    <property type="match status" value="1"/>
</dbReference>
<evidence type="ECO:0000256" key="6">
    <source>
        <dbReference type="ARBA" id="ARBA00023157"/>
    </source>
</evidence>
<proteinExistence type="inferred from homology"/>
<evidence type="ECO:0000256" key="7">
    <source>
        <dbReference type="ARBA" id="ARBA00023284"/>
    </source>
</evidence>
<reference evidence="13 15" key="1">
    <citation type="submission" date="2014-03" db="EMBL/GenBank/DDBJ databases">
        <title>Complete genome sequence of the Radio-Resistant Rubrobacter radiotolerans RSPS-4.</title>
        <authorList>
            <person name="Egas C.C."/>
            <person name="Barroso C.C."/>
            <person name="Froufe H.J.C."/>
            <person name="Pacheco J.J."/>
            <person name="Albuquerque L.L."/>
            <person name="da Costa M.M.S."/>
        </authorList>
    </citation>
    <scope>NUCLEOTIDE SEQUENCE [LARGE SCALE GENOMIC DNA]</scope>
    <source>
        <strain evidence="13 15">RSPS-4</strain>
    </source>
</reference>
<keyword evidence="4" id="KW-0521">NADP</keyword>
<sequence length="479" mass="51428">MGAYDLVVVGGGTAGLVAAAGGASLGARVALVERDKLGGDCLHYGCVPTKTLVRSAKVAHTLARARDFGMKPVRVEVDFPAVMERMRRAVETVGAHDDPARFERMGVELYLGKEARFESPRELSVSGKRLKSVSVILATGSHSVTPRIEGIEEVGYVTHVEALGLERLPSSLVVVGSGPIGCEFAQIFARFGCRVTMVCASPLPLPREDPEIGEALLRFLEDDGVAHHGGFVAREARAEGGEKVVTAYDADGQAVEARGEEILIAAGRAATVGGLGLENAGIAQVSTGVMVDEYLCTSAPDVYAAGDVTGKHLYTHVADYQAKVALGNALFPIKRKADYSVVPWTTFTDPEVARVGLTERQARERRDDVKVYRYGFDDLDRAVADGEPNGFAKIVTDGKGRILGGHIIGPDAGNLIPEVVLAMRRNIPVQALSTTIHVYPTLSEVVKRAADNYYREKLFTGRNRKLLSAFFGLKRRLLS</sequence>
<evidence type="ECO:0000256" key="10">
    <source>
        <dbReference type="RuleBase" id="RU003691"/>
    </source>
</evidence>
<accession>A0A023X4N8</accession>
<evidence type="ECO:0000313" key="13">
    <source>
        <dbReference type="EMBL" id="AHY47313.1"/>
    </source>
</evidence>
<comment type="cofactor">
    <cofactor evidence="8">
        <name>FAD</name>
        <dbReference type="ChEBI" id="CHEBI:57692"/>
    </cofactor>
    <text evidence="8">Binds 1 FAD per subunit.</text>
</comment>
<keyword evidence="3 8" id="KW-0274">FAD</keyword>
<dbReference type="Gene3D" id="3.30.390.30">
    <property type="match status" value="1"/>
</dbReference>
<dbReference type="SUPFAM" id="SSF51905">
    <property type="entry name" value="FAD/NAD(P)-binding domain"/>
    <property type="match status" value="1"/>
</dbReference>
<keyword evidence="5 10" id="KW-0560">Oxidoreductase</keyword>
<dbReference type="EMBL" id="CP007514">
    <property type="protein sequence ID" value="AHY47313.1"/>
    <property type="molecule type" value="Genomic_DNA"/>
</dbReference>
<keyword evidence="6" id="KW-1015">Disulfide bond</keyword>
<evidence type="ECO:0000256" key="5">
    <source>
        <dbReference type="ARBA" id="ARBA00023002"/>
    </source>
</evidence>
<dbReference type="Gene3D" id="3.50.50.60">
    <property type="entry name" value="FAD/NAD(P)-binding domain"/>
    <property type="match status" value="2"/>
</dbReference>
<dbReference type="InterPro" id="IPR008143">
    <property type="entry name" value="Ala_DH/PNT_CS2"/>
</dbReference>
<dbReference type="InterPro" id="IPR001100">
    <property type="entry name" value="Pyr_nuc-diS_OxRdtase"/>
</dbReference>
<name>A0A023X4N8_RUBRA</name>
<evidence type="ECO:0000256" key="8">
    <source>
        <dbReference type="PIRSR" id="PIRSR000350-3"/>
    </source>
</evidence>
<dbReference type="InterPro" id="IPR012999">
    <property type="entry name" value="Pyr_OxRdtase_I_AS"/>
</dbReference>
<keyword evidence="13" id="KW-0670">Pyruvate</keyword>
<dbReference type="Proteomes" id="UP000025229">
    <property type="component" value="Chromosome"/>
</dbReference>
<dbReference type="AlphaFoldDB" id="A0A023X4N8"/>
<dbReference type="GO" id="GO:0050660">
    <property type="term" value="F:flavin adenine dinucleotide binding"/>
    <property type="evidence" value="ECO:0007669"/>
    <property type="project" value="TreeGrafter"/>
</dbReference>
<dbReference type="eggNOG" id="COG1249">
    <property type="taxonomic scope" value="Bacteria"/>
</dbReference>
<dbReference type="RefSeq" id="WP_038682466.1">
    <property type="nucleotide sequence ID" value="NZ_CP007514.1"/>
</dbReference>
<feature type="binding site" evidence="8">
    <location>
        <position position="50"/>
    </location>
    <ligand>
        <name>FAD</name>
        <dbReference type="ChEBI" id="CHEBI:57692"/>
    </ligand>
</feature>
<dbReference type="STRING" id="42256.RradSPS_2030"/>
<dbReference type="PRINTS" id="PR00368">
    <property type="entry name" value="FADPNR"/>
</dbReference>
<dbReference type="InterPro" id="IPR004099">
    <property type="entry name" value="Pyr_nucl-diS_OxRdtase_dimer"/>
</dbReference>